<dbReference type="PROSITE" id="PS50076">
    <property type="entry name" value="DNAJ_2"/>
    <property type="match status" value="1"/>
</dbReference>
<dbReference type="PANTHER" id="PTHR43096:SF58">
    <property type="entry name" value="CHAPERONE DNAJ-DOMAIN SUPERFAMILY PROTEIN"/>
    <property type="match status" value="1"/>
</dbReference>
<dbReference type="GO" id="GO:0005737">
    <property type="term" value="C:cytoplasm"/>
    <property type="evidence" value="ECO:0007669"/>
    <property type="project" value="TreeGrafter"/>
</dbReference>
<keyword evidence="2" id="KW-0472">Membrane</keyword>
<evidence type="ECO:0000256" key="2">
    <source>
        <dbReference type="SAM" id="Phobius"/>
    </source>
</evidence>
<sequence>MTADFYDLLEIPPDASPDEIKDAYREKVRVYHPDVNDDDRARAQFTAVKKAHDILGDPTERKAYDRLGHREYVAKRTSGIPSPDVWTNTSETSTESGERRESTTRTRPGRSSSETAEDESTAGTGSTTSDPRSSRSRRSSTAASTRGAVGSDHEATATRTEDVTTSATGTRTTSTGTSATSASGRATASSAGADSTTAATEDHGVSSTDGGTAHGHRRSQHSRRSDARRTGRIDGLVRWWRRRNVALPAIWLAVLVYVAGLGHAVSENEAAVDTLRAELAAVGGDVEGVLSVLSSGRYGLDSSIGFVSSVELVPPFLESVPSTAVLAGIVGVAFAVVLFARLRWREDTWGPITIDETILIALAVTVPTSMVGGPLLSGAVLMPFLFGVVVYHTRRGPGWQPSYLYVLPVLAPALGFAAGLIGEVSLVFDLVAFVLLPMIGALGLPLRATIRKHMGR</sequence>
<evidence type="ECO:0000259" key="3">
    <source>
        <dbReference type="PROSITE" id="PS50076"/>
    </source>
</evidence>
<proteinExistence type="predicted"/>
<dbReference type="Pfam" id="PF00226">
    <property type="entry name" value="DnaJ"/>
    <property type="match status" value="1"/>
</dbReference>
<comment type="caution">
    <text evidence="4">The sequence shown here is derived from an EMBL/GenBank/DDBJ whole genome shotgun (WGS) entry which is preliminary data.</text>
</comment>
<dbReference type="PROSITE" id="PS00636">
    <property type="entry name" value="DNAJ_1"/>
    <property type="match status" value="1"/>
</dbReference>
<feature type="compositionally biased region" description="Low complexity" evidence="1">
    <location>
        <begin position="139"/>
        <end position="150"/>
    </location>
</feature>
<gene>
    <name evidence="4" type="ORF">EA462_08185</name>
</gene>
<feature type="transmembrane region" description="Helical" evidence="2">
    <location>
        <begin position="427"/>
        <end position="446"/>
    </location>
</feature>
<feature type="transmembrane region" description="Helical" evidence="2">
    <location>
        <begin position="245"/>
        <end position="265"/>
    </location>
</feature>
<dbReference type="CDD" id="cd06257">
    <property type="entry name" value="DnaJ"/>
    <property type="match status" value="1"/>
</dbReference>
<dbReference type="Proteomes" id="UP000273828">
    <property type="component" value="Unassembled WGS sequence"/>
</dbReference>
<dbReference type="OrthoDB" id="11397at2157"/>
<dbReference type="InterPro" id="IPR036869">
    <property type="entry name" value="J_dom_sf"/>
</dbReference>
<dbReference type="PRINTS" id="PR00625">
    <property type="entry name" value="JDOMAIN"/>
</dbReference>
<accession>A0A3N6P3R7</accession>
<dbReference type="EMBL" id="REFY01000003">
    <property type="protein sequence ID" value="RQG89975.1"/>
    <property type="molecule type" value="Genomic_DNA"/>
</dbReference>
<feature type="transmembrane region" description="Helical" evidence="2">
    <location>
        <begin position="372"/>
        <end position="391"/>
    </location>
</feature>
<feature type="compositionally biased region" description="Low complexity" evidence="1">
    <location>
        <begin position="105"/>
        <end position="114"/>
    </location>
</feature>
<feature type="transmembrane region" description="Helical" evidence="2">
    <location>
        <begin position="403"/>
        <end position="421"/>
    </location>
</feature>
<feature type="transmembrane region" description="Helical" evidence="2">
    <location>
        <begin position="324"/>
        <end position="342"/>
    </location>
</feature>
<dbReference type="InterPro" id="IPR001623">
    <property type="entry name" value="DnaJ_domain"/>
</dbReference>
<reference evidence="4 5" key="1">
    <citation type="submission" date="2018-10" db="EMBL/GenBank/DDBJ databases">
        <title>Natrarchaeobius chitinivorans gen. nov., sp. nov., and Natrarchaeobius haloalkaliphilus sp. nov., alkaliphilic, chitin-utilizing haloarchaea from hypersaline alkaline lakes.</title>
        <authorList>
            <person name="Sorokin D.Y."/>
            <person name="Elcheninov A.G."/>
            <person name="Kostrikina N.A."/>
            <person name="Bale N.J."/>
            <person name="Sinninghe Damste J.S."/>
            <person name="Khijniak T.V."/>
            <person name="Kublanov I.V."/>
            <person name="Toshchakov S.V."/>
        </authorList>
    </citation>
    <scope>NUCLEOTIDE SEQUENCE [LARGE SCALE GENOMIC DNA]</scope>
    <source>
        <strain evidence="4 5">AArcht-Sl</strain>
    </source>
</reference>
<keyword evidence="2" id="KW-1133">Transmembrane helix</keyword>
<feature type="compositionally biased region" description="Basic and acidic residues" evidence="1">
    <location>
        <begin position="151"/>
        <end position="162"/>
    </location>
</feature>
<feature type="region of interest" description="Disordered" evidence="1">
    <location>
        <begin position="74"/>
        <end position="228"/>
    </location>
</feature>
<evidence type="ECO:0000313" key="4">
    <source>
        <dbReference type="EMBL" id="RQG89975.1"/>
    </source>
</evidence>
<feature type="domain" description="J" evidence="3">
    <location>
        <begin position="4"/>
        <end position="68"/>
    </location>
</feature>
<feature type="transmembrane region" description="Helical" evidence="2">
    <location>
        <begin position="349"/>
        <end position="366"/>
    </location>
</feature>
<dbReference type="RefSeq" id="WP_124178064.1">
    <property type="nucleotide sequence ID" value="NZ_REFY01000003.1"/>
</dbReference>
<evidence type="ECO:0000313" key="5">
    <source>
        <dbReference type="Proteomes" id="UP000273828"/>
    </source>
</evidence>
<organism evidence="4 5">
    <name type="scientific">Natrarchaeobius halalkaliphilus</name>
    <dbReference type="NCBI Taxonomy" id="1679091"/>
    <lineage>
        <taxon>Archaea</taxon>
        <taxon>Methanobacteriati</taxon>
        <taxon>Methanobacteriota</taxon>
        <taxon>Stenosarchaea group</taxon>
        <taxon>Halobacteria</taxon>
        <taxon>Halobacteriales</taxon>
        <taxon>Natrialbaceae</taxon>
        <taxon>Natrarchaeobius</taxon>
    </lineage>
</organism>
<dbReference type="SMART" id="SM00271">
    <property type="entry name" value="DnaJ"/>
    <property type="match status" value="1"/>
</dbReference>
<evidence type="ECO:0000256" key="1">
    <source>
        <dbReference type="SAM" id="MobiDB-lite"/>
    </source>
</evidence>
<feature type="region of interest" description="Disordered" evidence="1">
    <location>
        <begin position="1"/>
        <end position="20"/>
    </location>
</feature>
<name>A0A3N6P3R7_9EURY</name>
<dbReference type="Gene3D" id="1.10.287.110">
    <property type="entry name" value="DnaJ domain"/>
    <property type="match status" value="1"/>
</dbReference>
<protein>
    <submittedName>
        <fullName evidence="4">J domain-containing protein</fullName>
    </submittedName>
</protein>
<dbReference type="SUPFAM" id="SSF46565">
    <property type="entry name" value="Chaperone J-domain"/>
    <property type="match status" value="1"/>
</dbReference>
<feature type="compositionally biased region" description="Low complexity" evidence="1">
    <location>
        <begin position="164"/>
        <end position="199"/>
    </location>
</feature>
<dbReference type="AlphaFoldDB" id="A0A3N6P3R7"/>
<dbReference type="PANTHER" id="PTHR43096">
    <property type="entry name" value="DNAJ HOMOLOG 1, MITOCHONDRIAL-RELATED"/>
    <property type="match status" value="1"/>
</dbReference>
<feature type="compositionally biased region" description="Low complexity" evidence="1">
    <location>
        <begin position="121"/>
        <end position="131"/>
    </location>
</feature>
<dbReference type="GO" id="GO:0051082">
    <property type="term" value="F:unfolded protein binding"/>
    <property type="evidence" value="ECO:0007669"/>
    <property type="project" value="TreeGrafter"/>
</dbReference>
<keyword evidence="2" id="KW-0812">Transmembrane</keyword>
<dbReference type="InterPro" id="IPR018253">
    <property type="entry name" value="DnaJ_domain_CS"/>
</dbReference>
<keyword evidence="5" id="KW-1185">Reference proteome</keyword>
<dbReference type="GO" id="GO:0042026">
    <property type="term" value="P:protein refolding"/>
    <property type="evidence" value="ECO:0007669"/>
    <property type="project" value="TreeGrafter"/>
</dbReference>